<comment type="subcellular location">
    <subcellularLocation>
        <location evidence="1">Membrane</location>
        <topology evidence="1">Multi-pass membrane protein</topology>
    </subcellularLocation>
</comment>
<dbReference type="RefSeq" id="XP_033604962.1">
    <property type="nucleotide sequence ID" value="XM_033745073.1"/>
</dbReference>
<evidence type="ECO:0000256" key="2">
    <source>
        <dbReference type="ARBA" id="ARBA00022448"/>
    </source>
</evidence>
<feature type="transmembrane region" description="Helical" evidence="7">
    <location>
        <begin position="149"/>
        <end position="172"/>
    </location>
</feature>
<dbReference type="InterPro" id="IPR011701">
    <property type="entry name" value="MFS"/>
</dbReference>
<evidence type="ECO:0000256" key="4">
    <source>
        <dbReference type="ARBA" id="ARBA00022989"/>
    </source>
</evidence>
<feature type="transmembrane region" description="Helical" evidence="7">
    <location>
        <begin position="125"/>
        <end position="143"/>
    </location>
</feature>
<keyword evidence="2" id="KW-0813">Transport</keyword>
<feature type="region of interest" description="Disordered" evidence="6">
    <location>
        <begin position="1"/>
        <end position="20"/>
    </location>
</feature>
<feature type="transmembrane region" description="Helical" evidence="7">
    <location>
        <begin position="450"/>
        <end position="475"/>
    </location>
</feature>
<dbReference type="PANTHER" id="PTHR43791:SF33">
    <property type="entry name" value="VITAMIN H TRANSPORTER 1"/>
    <property type="match status" value="1"/>
</dbReference>
<keyword evidence="5 7" id="KW-0472">Membrane</keyword>
<feature type="transmembrane region" description="Helical" evidence="7">
    <location>
        <begin position="389"/>
        <end position="409"/>
    </location>
</feature>
<evidence type="ECO:0000256" key="3">
    <source>
        <dbReference type="ARBA" id="ARBA00022692"/>
    </source>
</evidence>
<dbReference type="GO" id="GO:0015295">
    <property type="term" value="F:solute:proton symporter activity"/>
    <property type="evidence" value="ECO:0007669"/>
    <property type="project" value="TreeGrafter"/>
</dbReference>
<keyword evidence="3 7" id="KW-0812">Transmembrane</keyword>
<dbReference type="GO" id="GO:1901604">
    <property type="term" value="F:dethiobiotin transmembrane transporter activity"/>
    <property type="evidence" value="ECO:0007669"/>
    <property type="project" value="TreeGrafter"/>
</dbReference>
<feature type="transmembrane region" description="Helical" evidence="7">
    <location>
        <begin position="495"/>
        <end position="516"/>
    </location>
</feature>
<keyword evidence="9" id="KW-1185">Reference proteome</keyword>
<evidence type="ECO:0000256" key="5">
    <source>
        <dbReference type="ARBA" id="ARBA00023136"/>
    </source>
</evidence>
<dbReference type="InterPro" id="IPR036259">
    <property type="entry name" value="MFS_trans_sf"/>
</dbReference>
<dbReference type="AlphaFoldDB" id="A0A6A6WK63"/>
<dbReference type="Pfam" id="PF07690">
    <property type="entry name" value="MFS_1"/>
    <property type="match status" value="1"/>
</dbReference>
<feature type="transmembrane region" description="Helical" evidence="7">
    <location>
        <begin position="415"/>
        <end position="438"/>
    </location>
</feature>
<evidence type="ECO:0000256" key="7">
    <source>
        <dbReference type="SAM" id="Phobius"/>
    </source>
</evidence>
<organism evidence="8 9">
    <name type="scientific">Pseudovirgaria hyperparasitica</name>
    <dbReference type="NCBI Taxonomy" id="470096"/>
    <lineage>
        <taxon>Eukaryota</taxon>
        <taxon>Fungi</taxon>
        <taxon>Dikarya</taxon>
        <taxon>Ascomycota</taxon>
        <taxon>Pezizomycotina</taxon>
        <taxon>Dothideomycetes</taxon>
        <taxon>Dothideomycetes incertae sedis</taxon>
        <taxon>Acrospermales</taxon>
        <taxon>Acrospermaceae</taxon>
        <taxon>Pseudovirgaria</taxon>
    </lineage>
</organism>
<dbReference type="Proteomes" id="UP000799437">
    <property type="component" value="Unassembled WGS sequence"/>
</dbReference>
<dbReference type="PANTHER" id="PTHR43791">
    <property type="entry name" value="PERMEASE-RELATED"/>
    <property type="match status" value="1"/>
</dbReference>
<evidence type="ECO:0000313" key="8">
    <source>
        <dbReference type="EMBL" id="KAF2762511.1"/>
    </source>
</evidence>
<gene>
    <name evidence="8" type="ORF">EJ05DRAFT_481443</name>
</gene>
<keyword evidence="4 7" id="KW-1133">Transmembrane helix</keyword>
<protein>
    <submittedName>
        <fullName evidence="8">MFS general substrate transporter</fullName>
    </submittedName>
</protein>
<feature type="transmembrane region" description="Helical" evidence="7">
    <location>
        <begin position="55"/>
        <end position="75"/>
    </location>
</feature>
<accession>A0A6A6WK63</accession>
<feature type="transmembrane region" description="Helical" evidence="7">
    <location>
        <begin position="217"/>
        <end position="239"/>
    </location>
</feature>
<feature type="transmembrane region" description="Helical" evidence="7">
    <location>
        <begin position="95"/>
        <end position="113"/>
    </location>
</feature>
<proteinExistence type="predicted"/>
<evidence type="ECO:0000256" key="1">
    <source>
        <dbReference type="ARBA" id="ARBA00004141"/>
    </source>
</evidence>
<sequence>MSMPQEQGHPKADVIDVEDGGVDNDTSQHGINDVHDDSARIEAVYRTLDRRIIPAFWTLYFLASAVRSNVALAQTMNTAQRHDLGHVVGVNGKQISTGLALFFVFYVVFNVPSNLVMSVVRPHVWMARIMVLVGVVGACMAAMRSVGAFYALRILLGLFIAGLWPGLTYYLTLFYPPSRIGTRIGYYFTASQVSAAVVGLVSAGFQRMDGLGGLVGFQWMFLLYGIATTLCGIALLWWLPDRPRAPPGAAADNHDNEDTTRTTRWYTPLIPRPRPALTGPAAATHYAHLRSTYTTPPWTLHDLTRILLDWRLWPLTLMYFGVVGVGFGVQNYGTVIIRGINPGLSSITLSLLFAPIWVCDLLAILLVTPLSDALGMSGSRGWRRRWGRAGVFAAAVGVQVLGLLLTTYIPASRPWGRYVGLLVVGFGLGPTVPVCMAWTSEIFQARHGEVGVAAASALVSGLGNLGSVTTTYALYTGWEADGKGSEPFRRSNLVMVGILGVSFWSAVGLAVVLAVLERRGGGRANVRVERGLSGSRGESSS</sequence>
<evidence type="ECO:0000256" key="6">
    <source>
        <dbReference type="SAM" id="MobiDB-lite"/>
    </source>
</evidence>
<dbReference type="GO" id="GO:1905135">
    <property type="term" value="P:biotin import across plasma membrane"/>
    <property type="evidence" value="ECO:0007669"/>
    <property type="project" value="TreeGrafter"/>
</dbReference>
<dbReference type="GO" id="GO:0005886">
    <property type="term" value="C:plasma membrane"/>
    <property type="evidence" value="ECO:0007669"/>
    <property type="project" value="TreeGrafter"/>
</dbReference>
<dbReference type="GeneID" id="54486127"/>
<feature type="transmembrane region" description="Helical" evidence="7">
    <location>
        <begin position="184"/>
        <end position="205"/>
    </location>
</feature>
<dbReference type="GO" id="GO:0015225">
    <property type="term" value="F:biotin transmembrane transporter activity"/>
    <property type="evidence" value="ECO:0007669"/>
    <property type="project" value="TreeGrafter"/>
</dbReference>
<feature type="transmembrane region" description="Helical" evidence="7">
    <location>
        <begin position="344"/>
        <end position="368"/>
    </location>
</feature>
<feature type="transmembrane region" description="Helical" evidence="7">
    <location>
        <begin position="312"/>
        <end position="332"/>
    </location>
</feature>
<dbReference type="OrthoDB" id="5298304at2759"/>
<evidence type="ECO:0000313" key="9">
    <source>
        <dbReference type="Proteomes" id="UP000799437"/>
    </source>
</evidence>
<dbReference type="SUPFAM" id="SSF103473">
    <property type="entry name" value="MFS general substrate transporter"/>
    <property type="match status" value="1"/>
</dbReference>
<reference evidence="8" key="1">
    <citation type="journal article" date="2020" name="Stud. Mycol.">
        <title>101 Dothideomycetes genomes: a test case for predicting lifestyles and emergence of pathogens.</title>
        <authorList>
            <person name="Haridas S."/>
            <person name="Albert R."/>
            <person name="Binder M."/>
            <person name="Bloem J."/>
            <person name="Labutti K."/>
            <person name="Salamov A."/>
            <person name="Andreopoulos B."/>
            <person name="Baker S."/>
            <person name="Barry K."/>
            <person name="Bills G."/>
            <person name="Bluhm B."/>
            <person name="Cannon C."/>
            <person name="Castanera R."/>
            <person name="Culley D."/>
            <person name="Daum C."/>
            <person name="Ezra D."/>
            <person name="Gonzalez J."/>
            <person name="Henrissat B."/>
            <person name="Kuo A."/>
            <person name="Liang C."/>
            <person name="Lipzen A."/>
            <person name="Lutzoni F."/>
            <person name="Magnuson J."/>
            <person name="Mondo S."/>
            <person name="Nolan M."/>
            <person name="Ohm R."/>
            <person name="Pangilinan J."/>
            <person name="Park H.-J."/>
            <person name="Ramirez L."/>
            <person name="Alfaro M."/>
            <person name="Sun H."/>
            <person name="Tritt A."/>
            <person name="Yoshinaga Y."/>
            <person name="Zwiers L.-H."/>
            <person name="Turgeon B."/>
            <person name="Goodwin S."/>
            <person name="Spatafora J."/>
            <person name="Crous P."/>
            <person name="Grigoriev I."/>
        </authorList>
    </citation>
    <scope>NUCLEOTIDE SEQUENCE</scope>
    <source>
        <strain evidence="8">CBS 121739</strain>
    </source>
</reference>
<dbReference type="Gene3D" id="1.20.1250.20">
    <property type="entry name" value="MFS general substrate transporter like domains"/>
    <property type="match status" value="2"/>
</dbReference>
<dbReference type="EMBL" id="ML996565">
    <property type="protein sequence ID" value="KAF2762511.1"/>
    <property type="molecule type" value="Genomic_DNA"/>
</dbReference>
<name>A0A6A6WK63_9PEZI</name>
<dbReference type="FunFam" id="1.20.1250.20:FF:000278">
    <property type="entry name" value="Putative MFS transporter"/>
    <property type="match status" value="1"/>
</dbReference>